<organism evidence="2 3">
    <name type="scientific">Lasiodiplodia theobromae</name>
    <dbReference type="NCBI Taxonomy" id="45133"/>
    <lineage>
        <taxon>Eukaryota</taxon>
        <taxon>Fungi</taxon>
        <taxon>Dikarya</taxon>
        <taxon>Ascomycota</taxon>
        <taxon>Pezizomycotina</taxon>
        <taxon>Dothideomycetes</taxon>
        <taxon>Dothideomycetes incertae sedis</taxon>
        <taxon>Botryosphaeriales</taxon>
        <taxon>Botryosphaeriaceae</taxon>
        <taxon>Lasiodiplodia</taxon>
    </lineage>
</organism>
<evidence type="ECO:0000313" key="3">
    <source>
        <dbReference type="Proteomes" id="UP000325902"/>
    </source>
</evidence>
<evidence type="ECO:0000313" key="2">
    <source>
        <dbReference type="EMBL" id="KAB2576331.1"/>
    </source>
</evidence>
<gene>
    <name evidence="2" type="ORF">DBV05_g5102</name>
</gene>
<dbReference type="OrthoDB" id="5428038at2759"/>
<evidence type="ECO:0000256" key="1">
    <source>
        <dbReference type="SAM" id="MobiDB-lite"/>
    </source>
</evidence>
<dbReference type="Proteomes" id="UP000325902">
    <property type="component" value="Unassembled WGS sequence"/>
</dbReference>
<keyword evidence="3" id="KW-1185">Reference proteome</keyword>
<dbReference type="EMBL" id="VCHE01000025">
    <property type="protein sequence ID" value="KAB2576331.1"/>
    <property type="molecule type" value="Genomic_DNA"/>
</dbReference>
<reference evidence="2 3" key="1">
    <citation type="journal article" date="2019" name="Sci. Rep.">
        <title>A multi-omics analysis of the grapevine pathogen Lasiodiplodia theobromae reveals that temperature affects the expression of virulence- and pathogenicity-related genes.</title>
        <authorList>
            <person name="Felix C."/>
            <person name="Meneses R."/>
            <person name="Goncalves M.F.M."/>
            <person name="Tilleman L."/>
            <person name="Duarte A.S."/>
            <person name="Jorrin-Novo J.V."/>
            <person name="Van de Peer Y."/>
            <person name="Deforce D."/>
            <person name="Van Nieuwerburgh F."/>
            <person name="Esteves A.C."/>
            <person name="Alves A."/>
        </authorList>
    </citation>
    <scope>NUCLEOTIDE SEQUENCE [LARGE SCALE GENOMIC DNA]</scope>
    <source>
        <strain evidence="2 3">LA-SOL3</strain>
    </source>
</reference>
<comment type="caution">
    <text evidence="2">The sequence shown here is derived from an EMBL/GenBank/DDBJ whole genome shotgun (WGS) entry which is preliminary data.</text>
</comment>
<name>A0A5N5DF72_9PEZI</name>
<sequence>MPPRTPACRGAAQYNIFRHAQPVWITDEVLADAFHRFLNVSNASRKRYGSNVPGPLEARRRASKRRIMGLAAASPGIGPDIGALFGPDKSLHQAWSWEPPKGTEQRLSREQPTPSDLPQWLSNYNVSTEEKQPRILDPVQEYRLRLARVRDVNGVEALWSDIGVEPEHMHLFSQMANTHFLDNLGTRGMGYPALFGFLRNPKLNVPEAKNIKTFIHAVIKKGMPIGCLGELVNRIRDSLKLGAMLPSELDDIVDNIPKLCRKVCRQPDVTNDWEFGAYWAIWRGLTSCKIIPLDHFDTSVVRKMVARLLVLETPPEIQDIAKLQKLRSTGHTNAALFRLEIYRHLWPTADSAKPDDFAAHFAFWARLLAKSNISDSASTSDGLQWLVIRSVVDSMSIEKAQEVMAETTALLLPAKSSMDEETQKALQLWFSCVSKTCHLQNPTTKQIEIFARCPEVTSRMDPTLAVPYLKRFYPHEICQLWMHYWMPQYIAKDKSVKNFKLSRQQLQRGFKKRMKHPDKPQDPRITQFFVAILTLKDEKLPYKTALPKVMELISALYGPDMAHDLYKRFLVFEQLQIPDPHVVAAVMEAACENYPQQALKYFKANNNVWLSLCPRLPLALIEHGILPRDELFCLLDHNDPLDRVPPEHRENFRNRLSALRIDLVHLIAHAYATQTAFPHRHRFRNVYFCYLWLRDHGASLGPLLSKALVRTAVTGPLENHEWVSTNKLRWVLGLVRQIEGAEVAAQLDHLVWRWRGDVIMQARRRWDQAGLFRRVGPSTVTMARRAGLFDHDAPRWTRWYRKMTMNAGFFAPKCVRRPRFQGAQKGAKKVWGRLDRRCGGKNGWRRPYSPWKWQPTY</sequence>
<feature type="compositionally biased region" description="Polar residues" evidence="1">
    <location>
        <begin position="110"/>
        <end position="120"/>
    </location>
</feature>
<feature type="region of interest" description="Disordered" evidence="1">
    <location>
        <begin position="99"/>
        <end position="120"/>
    </location>
</feature>
<proteinExistence type="predicted"/>
<protein>
    <submittedName>
        <fullName evidence="2">Uncharacterized protein</fullName>
    </submittedName>
</protein>
<accession>A0A5N5DF72</accession>
<dbReference type="AlphaFoldDB" id="A0A5N5DF72"/>